<accession>A0A1G5S3E9</accession>
<keyword evidence="1" id="KW-1277">Toxin-antitoxin system</keyword>
<keyword evidence="3" id="KW-1185">Reference proteome</keyword>
<name>A0A1G5S3E9_9FIRM</name>
<proteinExistence type="predicted"/>
<dbReference type="Proteomes" id="UP000199208">
    <property type="component" value="Unassembled WGS sequence"/>
</dbReference>
<dbReference type="InterPro" id="IPR007712">
    <property type="entry name" value="RelE/ParE_toxin"/>
</dbReference>
<organism evidence="2 3">
    <name type="scientific">Acidaminobacter hydrogenoformans DSM 2784</name>
    <dbReference type="NCBI Taxonomy" id="1120920"/>
    <lineage>
        <taxon>Bacteria</taxon>
        <taxon>Bacillati</taxon>
        <taxon>Bacillota</taxon>
        <taxon>Clostridia</taxon>
        <taxon>Peptostreptococcales</taxon>
        <taxon>Acidaminobacteraceae</taxon>
        <taxon>Acidaminobacter</taxon>
    </lineage>
</organism>
<evidence type="ECO:0000313" key="2">
    <source>
        <dbReference type="EMBL" id="SCZ80281.1"/>
    </source>
</evidence>
<dbReference type="RefSeq" id="WP_092591427.1">
    <property type="nucleotide sequence ID" value="NZ_FMWL01000011.1"/>
</dbReference>
<dbReference type="Gene3D" id="3.30.2310.20">
    <property type="entry name" value="RelE-like"/>
    <property type="match status" value="1"/>
</dbReference>
<sequence>MDNTFTIEYLPLAEEDIKTIFDYIRIDDPNTAVKILDQFDKKIDLLTNFPYMGAVPRDPYIAQMKYRFLVVETFLVFYVVMEELNKVEIRRVFNSKQKYDAFL</sequence>
<reference evidence="2 3" key="1">
    <citation type="submission" date="2016-10" db="EMBL/GenBank/DDBJ databases">
        <authorList>
            <person name="de Groot N.N."/>
        </authorList>
    </citation>
    <scope>NUCLEOTIDE SEQUENCE [LARGE SCALE GENOMIC DNA]</scope>
    <source>
        <strain evidence="2 3">DSM 2784</strain>
    </source>
</reference>
<gene>
    <name evidence="2" type="ORF">SAMN03080599_02193</name>
</gene>
<dbReference type="OrthoDB" id="3268478at2"/>
<evidence type="ECO:0000256" key="1">
    <source>
        <dbReference type="ARBA" id="ARBA00022649"/>
    </source>
</evidence>
<protein>
    <submittedName>
        <fullName evidence="2">Plasmid stabilization system protein ParE</fullName>
    </submittedName>
</protein>
<dbReference type="AlphaFoldDB" id="A0A1G5S3E9"/>
<dbReference type="Pfam" id="PF05016">
    <property type="entry name" value="ParE_toxin"/>
    <property type="match status" value="1"/>
</dbReference>
<dbReference type="STRING" id="1120920.SAMN03080599_02193"/>
<dbReference type="InterPro" id="IPR035093">
    <property type="entry name" value="RelE/ParE_toxin_dom_sf"/>
</dbReference>
<evidence type="ECO:0000313" key="3">
    <source>
        <dbReference type="Proteomes" id="UP000199208"/>
    </source>
</evidence>
<dbReference type="EMBL" id="FMWL01000011">
    <property type="protein sequence ID" value="SCZ80281.1"/>
    <property type="molecule type" value="Genomic_DNA"/>
</dbReference>